<dbReference type="Proteomes" id="UP000095780">
    <property type="component" value="Unassembled WGS sequence"/>
</dbReference>
<name>A0A174YYT2_9FIRM</name>
<reference evidence="1 2" key="1">
    <citation type="submission" date="2015-09" db="EMBL/GenBank/DDBJ databases">
        <authorList>
            <consortium name="Pathogen Informatics"/>
        </authorList>
    </citation>
    <scope>NUCLEOTIDE SEQUENCE [LARGE SCALE GENOMIC DNA]</scope>
    <source>
        <strain evidence="1 2">2789STDY5834878</strain>
    </source>
</reference>
<sequence length="107" mass="12615">MAERMIIEPVERIEENYLETRNKVIENCWHMIVGNDTPKQEDGWLEVMNDRQTKNGIANIYNFIYKGEKALTLEEVQGYGANRYFISSKEYTLADYMRAVQNNSEKL</sequence>
<dbReference type="RefSeq" id="WP_055285828.1">
    <property type="nucleotide sequence ID" value="NZ_CABIXW010000001.1"/>
</dbReference>
<evidence type="ECO:0000313" key="2">
    <source>
        <dbReference type="Proteomes" id="UP000095780"/>
    </source>
</evidence>
<dbReference type="AlphaFoldDB" id="A0A174YYT2"/>
<gene>
    <name evidence="1" type="ORF">ERS852492_00436</name>
</gene>
<organism evidence="1 2">
    <name type="scientific">Lachnospira eligens</name>
    <dbReference type="NCBI Taxonomy" id="39485"/>
    <lineage>
        <taxon>Bacteria</taxon>
        <taxon>Bacillati</taxon>
        <taxon>Bacillota</taxon>
        <taxon>Clostridia</taxon>
        <taxon>Lachnospirales</taxon>
        <taxon>Lachnospiraceae</taxon>
        <taxon>Lachnospira</taxon>
    </lineage>
</organism>
<protein>
    <submittedName>
        <fullName evidence="1">Uncharacterized protein</fullName>
    </submittedName>
</protein>
<evidence type="ECO:0000313" key="1">
    <source>
        <dbReference type="EMBL" id="CUQ80294.1"/>
    </source>
</evidence>
<accession>A0A174YYT2</accession>
<dbReference type="EMBL" id="CZBV01000001">
    <property type="protein sequence ID" value="CUQ80294.1"/>
    <property type="molecule type" value="Genomic_DNA"/>
</dbReference>
<proteinExistence type="predicted"/>